<dbReference type="EC" id="2.7.13.3" evidence="3"/>
<evidence type="ECO:0000259" key="12">
    <source>
        <dbReference type="PROSITE" id="PS50885"/>
    </source>
</evidence>
<dbReference type="Pfam" id="PF02518">
    <property type="entry name" value="HATPase_c"/>
    <property type="match status" value="1"/>
</dbReference>
<evidence type="ECO:0000256" key="9">
    <source>
        <dbReference type="ARBA" id="ARBA00023012"/>
    </source>
</evidence>
<dbReference type="GO" id="GO:0005524">
    <property type="term" value="F:ATP binding"/>
    <property type="evidence" value="ECO:0007669"/>
    <property type="project" value="UniProtKB-KW"/>
</dbReference>
<dbReference type="EMBL" id="CP015839">
    <property type="protein sequence ID" value="ANG61576.1"/>
    <property type="molecule type" value="Genomic_DNA"/>
</dbReference>
<protein>
    <recommendedName>
        <fullName evidence="3">histidine kinase</fullName>
        <ecNumber evidence="3">2.7.13.3</ecNumber>
    </recommendedName>
</protein>
<feature type="domain" description="Histidine kinase" evidence="11">
    <location>
        <begin position="274"/>
        <end position="479"/>
    </location>
</feature>
<dbReference type="InterPro" id="IPR004358">
    <property type="entry name" value="Sig_transdc_His_kin-like_C"/>
</dbReference>
<keyword evidence="9" id="KW-0902">Two-component regulatory system</keyword>
<dbReference type="OrthoDB" id="1931120at2"/>
<dbReference type="PRINTS" id="PR00344">
    <property type="entry name" value="BCTRLSENSOR"/>
</dbReference>
<dbReference type="KEGG" id="mars:A8C75_03180"/>
<evidence type="ECO:0000313" key="13">
    <source>
        <dbReference type="EMBL" id="ANG61576.1"/>
    </source>
</evidence>
<keyword evidence="14" id="KW-1185">Reference proteome</keyword>
<keyword evidence="10" id="KW-1133">Transmembrane helix</keyword>
<evidence type="ECO:0000256" key="4">
    <source>
        <dbReference type="ARBA" id="ARBA00022553"/>
    </source>
</evidence>
<reference evidence="14" key="1">
    <citation type="submission" date="2016-05" db="EMBL/GenBank/DDBJ databases">
        <authorList>
            <person name="Baek K."/>
            <person name="Yang S.-J."/>
        </authorList>
    </citation>
    <scope>NUCLEOTIDE SEQUENCE [LARGE SCALE GENOMIC DNA]</scope>
    <source>
        <strain evidence="14">ST58-10</strain>
    </source>
</reference>
<dbReference type="Pfam" id="PF00512">
    <property type="entry name" value="HisKA"/>
    <property type="match status" value="1"/>
</dbReference>
<dbReference type="SMART" id="SM00388">
    <property type="entry name" value="HisKA"/>
    <property type="match status" value="1"/>
</dbReference>
<dbReference type="InterPro" id="IPR036097">
    <property type="entry name" value="HisK_dim/P_sf"/>
</dbReference>
<proteinExistence type="predicted"/>
<evidence type="ECO:0000256" key="1">
    <source>
        <dbReference type="ARBA" id="ARBA00000085"/>
    </source>
</evidence>
<evidence type="ECO:0000256" key="6">
    <source>
        <dbReference type="ARBA" id="ARBA00022741"/>
    </source>
</evidence>
<feature type="domain" description="HAMP" evidence="12">
    <location>
        <begin position="180"/>
        <end position="232"/>
    </location>
</feature>
<reference evidence="13 14" key="2">
    <citation type="journal article" date="2018" name="Int. J. Syst. Evol. Microbiol.">
        <title>Marinobacterium aestuarii sp. nov., a benzene-degrading marine bacterium isolated from estuary sediment.</title>
        <authorList>
            <person name="Bae S.S."/>
            <person name="Jung J."/>
            <person name="Chung D."/>
            <person name="Baek K."/>
        </authorList>
    </citation>
    <scope>NUCLEOTIDE SEQUENCE [LARGE SCALE GENOMIC DNA]</scope>
    <source>
        <strain evidence="13 14">ST58-10</strain>
    </source>
</reference>
<keyword evidence="5" id="KW-0808">Transferase</keyword>
<comment type="subcellular location">
    <subcellularLocation>
        <location evidence="2">Membrane</location>
    </subcellularLocation>
</comment>
<keyword evidence="4" id="KW-0597">Phosphoprotein</keyword>
<evidence type="ECO:0000259" key="11">
    <source>
        <dbReference type="PROSITE" id="PS50109"/>
    </source>
</evidence>
<dbReference type="PROSITE" id="PS50885">
    <property type="entry name" value="HAMP"/>
    <property type="match status" value="1"/>
</dbReference>
<evidence type="ECO:0000256" key="8">
    <source>
        <dbReference type="ARBA" id="ARBA00022840"/>
    </source>
</evidence>
<dbReference type="InterPro" id="IPR003661">
    <property type="entry name" value="HisK_dim/P_dom"/>
</dbReference>
<evidence type="ECO:0000256" key="3">
    <source>
        <dbReference type="ARBA" id="ARBA00012438"/>
    </source>
</evidence>
<evidence type="ECO:0000256" key="5">
    <source>
        <dbReference type="ARBA" id="ARBA00022679"/>
    </source>
</evidence>
<dbReference type="RefSeq" id="WP_067378023.1">
    <property type="nucleotide sequence ID" value="NZ_CP015839.1"/>
</dbReference>
<evidence type="ECO:0000256" key="7">
    <source>
        <dbReference type="ARBA" id="ARBA00022777"/>
    </source>
</evidence>
<name>A0A1A9EUJ8_9GAMM</name>
<feature type="transmembrane region" description="Helical" evidence="10">
    <location>
        <begin position="12"/>
        <end position="32"/>
    </location>
</feature>
<dbReference type="SUPFAM" id="SSF47384">
    <property type="entry name" value="Homodimeric domain of signal transducing histidine kinase"/>
    <property type="match status" value="1"/>
</dbReference>
<dbReference type="InterPro" id="IPR003660">
    <property type="entry name" value="HAMP_dom"/>
</dbReference>
<dbReference type="Gene3D" id="3.30.565.10">
    <property type="entry name" value="Histidine kinase-like ATPase, C-terminal domain"/>
    <property type="match status" value="1"/>
</dbReference>
<dbReference type="SMART" id="SM00387">
    <property type="entry name" value="HATPase_c"/>
    <property type="match status" value="1"/>
</dbReference>
<keyword evidence="7" id="KW-0418">Kinase</keyword>
<keyword evidence="6" id="KW-0547">Nucleotide-binding</keyword>
<dbReference type="PANTHER" id="PTHR43065:SF10">
    <property type="entry name" value="PEROXIDE STRESS-ACTIVATED HISTIDINE KINASE MAK3"/>
    <property type="match status" value="1"/>
</dbReference>
<dbReference type="PROSITE" id="PS50109">
    <property type="entry name" value="HIS_KIN"/>
    <property type="match status" value="1"/>
</dbReference>
<organism evidence="13 14">
    <name type="scientific">Marinobacterium aestuarii</name>
    <dbReference type="NCBI Taxonomy" id="1821621"/>
    <lineage>
        <taxon>Bacteria</taxon>
        <taxon>Pseudomonadati</taxon>
        <taxon>Pseudomonadota</taxon>
        <taxon>Gammaproteobacteria</taxon>
        <taxon>Oceanospirillales</taxon>
        <taxon>Oceanospirillaceae</taxon>
        <taxon>Marinobacterium</taxon>
    </lineage>
</organism>
<evidence type="ECO:0000256" key="10">
    <source>
        <dbReference type="SAM" id="Phobius"/>
    </source>
</evidence>
<sequence length="482" mass="53674">MRGLPSLLTGSVWPLSATALLLLIASFGLLTYGASRNIERIQPLKGHLTYVVAIEQAAGDVRTQRVNLLEAEDGYLDPGSFDALLQQLHELAASDAYRMDTTPASIEHALKQLVQFDGYSPVPLDTASSALRGALNQELLAHEILLSAFQSGARRELFIAFGLAIGLLLISALLWARVRQRVLRPLHNLSSQMTLLARHDFSELPVEETDPMLFPMIQKYNLMVQRLKKLEQAQKLRQDSLTREVRSATYMLLQQQRRLSQAERLGAIGEVAAGVAHELRNPLTSVQMALENLRQDVQGADLVERVEMINDEVKRATRQLNQLLDQARQRPEVPVMLDVREECESLITLAAYQLHENVSIDSEVTEKLRCLLPHSQLRQMLLNLLLNAGQTLGSNHGQILLQARRQEQMLEITVKDSGPGFSQAMLETGIQPFCSWRAGGTGLGLVMVRRFTADLGGELRLSNRNEGGACVTLRLPYKEADD</sequence>
<evidence type="ECO:0000256" key="2">
    <source>
        <dbReference type="ARBA" id="ARBA00004370"/>
    </source>
</evidence>
<evidence type="ECO:0000313" key="14">
    <source>
        <dbReference type="Proteomes" id="UP000078070"/>
    </source>
</evidence>
<keyword evidence="8" id="KW-0067">ATP-binding</keyword>
<feature type="transmembrane region" description="Helical" evidence="10">
    <location>
        <begin position="157"/>
        <end position="176"/>
    </location>
</feature>
<dbReference type="InterPro" id="IPR005467">
    <property type="entry name" value="His_kinase_dom"/>
</dbReference>
<dbReference type="SUPFAM" id="SSF55874">
    <property type="entry name" value="ATPase domain of HSP90 chaperone/DNA topoisomerase II/histidine kinase"/>
    <property type="match status" value="1"/>
</dbReference>
<dbReference type="Proteomes" id="UP000078070">
    <property type="component" value="Chromosome"/>
</dbReference>
<dbReference type="GO" id="GO:0000155">
    <property type="term" value="F:phosphorelay sensor kinase activity"/>
    <property type="evidence" value="ECO:0007669"/>
    <property type="project" value="InterPro"/>
</dbReference>
<keyword evidence="10" id="KW-0812">Transmembrane</keyword>
<dbReference type="Gene3D" id="1.10.287.130">
    <property type="match status" value="1"/>
</dbReference>
<accession>A0A1A9EUJ8</accession>
<dbReference type="PANTHER" id="PTHR43065">
    <property type="entry name" value="SENSOR HISTIDINE KINASE"/>
    <property type="match status" value="1"/>
</dbReference>
<dbReference type="InterPro" id="IPR036890">
    <property type="entry name" value="HATPase_C_sf"/>
</dbReference>
<comment type="catalytic activity">
    <reaction evidence="1">
        <text>ATP + protein L-histidine = ADP + protein N-phospho-L-histidine.</text>
        <dbReference type="EC" id="2.7.13.3"/>
    </reaction>
</comment>
<dbReference type="STRING" id="1821621.A8C75_03180"/>
<dbReference type="CDD" id="cd00082">
    <property type="entry name" value="HisKA"/>
    <property type="match status" value="1"/>
</dbReference>
<gene>
    <name evidence="13" type="ORF">A8C75_03180</name>
</gene>
<dbReference type="InterPro" id="IPR003594">
    <property type="entry name" value="HATPase_dom"/>
</dbReference>
<dbReference type="GO" id="GO:0016020">
    <property type="term" value="C:membrane"/>
    <property type="evidence" value="ECO:0007669"/>
    <property type="project" value="UniProtKB-SubCell"/>
</dbReference>
<dbReference type="AlphaFoldDB" id="A0A1A9EUJ8"/>
<keyword evidence="10" id="KW-0472">Membrane</keyword>